<keyword evidence="2" id="KW-1185">Reference proteome</keyword>
<evidence type="ECO:0000313" key="2">
    <source>
        <dbReference type="Proteomes" id="UP000594263"/>
    </source>
</evidence>
<reference evidence="1" key="1">
    <citation type="submission" date="2021-01" db="UniProtKB">
        <authorList>
            <consortium name="EnsemblPlants"/>
        </authorList>
    </citation>
    <scope>IDENTIFICATION</scope>
</reference>
<proteinExistence type="predicted"/>
<name>A0A7N0T4Y4_KALFE</name>
<dbReference type="Proteomes" id="UP000594263">
    <property type="component" value="Unplaced"/>
</dbReference>
<accession>A0A7N0T4Y4</accession>
<organism evidence="1 2">
    <name type="scientific">Kalanchoe fedtschenkoi</name>
    <name type="common">Lavender scallops</name>
    <name type="synonym">South American air plant</name>
    <dbReference type="NCBI Taxonomy" id="63787"/>
    <lineage>
        <taxon>Eukaryota</taxon>
        <taxon>Viridiplantae</taxon>
        <taxon>Streptophyta</taxon>
        <taxon>Embryophyta</taxon>
        <taxon>Tracheophyta</taxon>
        <taxon>Spermatophyta</taxon>
        <taxon>Magnoliopsida</taxon>
        <taxon>eudicotyledons</taxon>
        <taxon>Gunneridae</taxon>
        <taxon>Pentapetalae</taxon>
        <taxon>Saxifragales</taxon>
        <taxon>Crassulaceae</taxon>
        <taxon>Kalanchoe</taxon>
    </lineage>
</organism>
<dbReference type="EnsemblPlants" id="Kaladp0023s0001.1.v1.1">
    <property type="protein sequence ID" value="Kaladp0023s0001.1.v1.1.CDS.1"/>
    <property type="gene ID" value="Kaladp0023s0001.v1.1"/>
</dbReference>
<dbReference type="AlphaFoldDB" id="A0A7N0T4Y4"/>
<evidence type="ECO:0000313" key="1">
    <source>
        <dbReference type="EnsemblPlants" id="Kaladp0023s0001.1.v1.1.CDS.1"/>
    </source>
</evidence>
<sequence length="58" mass="6418">MLSNNFQVRALLVPYGHRKNCTISLLASQISYVKFELIPLVLASVLNDSNPLAVQCDV</sequence>
<dbReference type="Gramene" id="Kaladp0023s0001.1.v1.1">
    <property type="protein sequence ID" value="Kaladp0023s0001.1.v1.1.CDS.1"/>
    <property type="gene ID" value="Kaladp0023s0001.v1.1"/>
</dbReference>
<protein>
    <submittedName>
        <fullName evidence="1">Uncharacterized protein</fullName>
    </submittedName>
</protein>